<protein>
    <recommendedName>
        <fullName evidence="2">DUF4214 domain-containing protein</fullName>
    </recommendedName>
</protein>
<evidence type="ECO:0008006" key="2">
    <source>
        <dbReference type="Google" id="ProtNLM"/>
    </source>
</evidence>
<sequence length="547" mass="55873">MASIQGVYVALFNRPADPAGLKFFSDATGNGKDLTKIGDLASTAEYQTRFTGKTPTEIVSSIYKSLFNRDAEPNGLSFFVDALTTGKQTINTIAINILDGAQGPDKTLVDLKISAADLFTSHIDTSAEIAAYNGTAAAALGRAYLTPVLTTLPSVTQVDAAIAGIVSAAGPGTGGVPGQTFTLTAGTDNFLPTATDAAFKTTPNDDTFRANVTPNSLNSADNIDAGGGDDTISALYTSALLTTVSPVLTNLENVFIQSVGGGVALSLNSSTGVKALWDDNSSSSLTASLALGTDVGLRGNIQGNVDFVYGSATGTEDKATLQVREATFTAAGKTVVINQIEHLTINESDDPATVAPNVSTIAALSTQARTIDVTGDGSLNLGGAASNFAKLTNLDASHHKGDMTFTVNVGTAPTQPLTVLPSAEGVNTITLKAGNGLPDTIQFTADNVSTVGKMTTVANFNQNAEDKLDLKAFSLGSDTTVGTTGATLTGDTAGFFTGTNRVVLNDATDTIYVDVNKDGNFSATTDLAIKITGVTAAGFTAADLVLA</sequence>
<evidence type="ECO:0000313" key="1">
    <source>
        <dbReference type="EMBL" id="XBO40390.1"/>
    </source>
</evidence>
<reference evidence="1" key="1">
    <citation type="submission" date="2024-05" db="EMBL/GenBank/DDBJ databases">
        <authorList>
            <person name="Kim S."/>
            <person name="Heo J."/>
            <person name="Choi H."/>
            <person name="Choi Y."/>
            <person name="Kwon S.-W."/>
            <person name="Kim Y."/>
        </authorList>
    </citation>
    <scope>NUCLEOTIDE SEQUENCE</scope>
    <source>
        <strain evidence="1">KACC 23698</strain>
    </source>
</reference>
<gene>
    <name evidence="1" type="ORF">ABEG18_06360</name>
</gene>
<accession>A0AAU7JJI8</accession>
<dbReference type="EMBL" id="CP157484">
    <property type="protein sequence ID" value="XBO40390.1"/>
    <property type="molecule type" value="Genomic_DNA"/>
</dbReference>
<organism evidence="1">
    <name type="scientific">Alsobacter sp. KACC 23698</name>
    <dbReference type="NCBI Taxonomy" id="3149229"/>
    <lineage>
        <taxon>Bacteria</taxon>
        <taxon>Pseudomonadati</taxon>
        <taxon>Pseudomonadota</taxon>
        <taxon>Alphaproteobacteria</taxon>
        <taxon>Hyphomicrobiales</taxon>
        <taxon>Alsobacteraceae</taxon>
        <taxon>Alsobacter</taxon>
    </lineage>
</organism>
<proteinExistence type="predicted"/>
<dbReference type="RefSeq" id="WP_406857249.1">
    <property type="nucleotide sequence ID" value="NZ_CP157484.1"/>
</dbReference>
<dbReference type="AlphaFoldDB" id="A0AAU7JJI8"/>
<name>A0AAU7JJI8_9HYPH</name>